<feature type="compositionally biased region" description="Basic and acidic residues" evidence="1">
    <location>
        <begin position="149"/>
        <end position="163"/>
    </location>
</feature>
<feature type="compositionally biased region" description="Polar residues" evidence="1">
    <location>
        <begin position="779"/>
        <end position="792"/>
    </location>
</feature>
<feature type="compositionally biased region" description="Low complexity" evidence="1">
    <location>
        <begin position="560"/>
        <end position="578"/>
    </location>
</feature>
<feature type="region of interest" description="Disordered" evidence="1">
    <location>
        <begin position="607"/>
        <end position="693"/>
    </location>
</feature>
<feature type="region of interest" description="Disordered" evidence="1">
    <location>
        <begin position="779"/>
        <end position="804"/>
    </location>
</feature>
<name>A0A5C3MTS8_9AGAM</name>
<feature type="compositionally biased region" description="Low complexity" evidence="1">
    <location>
        <begin position="651"/>
        <end position="667"/>
    </location>
</feature>
<feature type="compositionally biased region" description="Basic and acidic residues" evidence="1">
    <location>
        <begin position="1424"/>
        <end position="1434"/>
    </location>
</feature>
<feature type="compositionally biased region" description="Basic and acidic residues" evidence="1">
    <location>
        <begin position="1500"/>
        <end position="1511"/>
    </location>
</feature>
<accession>A0A5C3MTS8</accession>
<feature type="compositionally biased region" description="Acidic residues" evidence="1">
    <location>
        <begin position="828"/>
        <end position="856"/>
    </location>
</feature>
<proteinExistence type="predicted"/>
<feature type="compositionally biased region" description="Polar residues" evidence="1">
    <location>
        <begin position="974"/>
        <end position="983"/>
    </location>
</feature>
<feature type="compositionally biased region" description="Low complexity" evidence="1">
    <location>
        <begin position="433"/>
        <end position="452"/>
    </location>
</feature>
<feature type="compositionally biased region" description="Basic and acidic residues" evidence="1">
    <location>
        <begin position="1266"/>
        <end position="1277"/>
    </location>
</feature>
<organism evidence="2 3">
    <name type="scientific">Heliocybe sulcata</name>
    <dbReference type="NCBI Taxonomy" id="5364"/>
    <lineage>
        <taxon>Eukaryota</taxon>
        <taxon>Fungi</taxon>
        <taxon>Dikarya</taxon>
        <taxon>Basidiomycota</taxon>
        <taxon>Agaricomycotina</taxon>
        <taxon>Agaricomycetes</taxon>
        <taxon>Gloeophyllales</taxon>
        <taxon>Gloeophyllaceae</taxon>
        <taxon>Heliocybe</taxon>
    </lineage>
</organism>
<reference evidence="2 3" key="1">
    <citation type="journal article" date="2019" name="Nat. Ecol. Evol.">
        <title>Megaphylogeny resolves global patterns of mushroom evolution.</title>
        <authorList>
            <person name="Varga T."/>
            <person name="Krizsan K."/>
            <person name="Foldi C."/>
            <person name="Dima B."/>
            <person name="Sanchez-Garcia M."/>
            <person name="Sanchez-Ramirez S."/>
            <person name="Szollosi G.J."/>
            <person name="Szarkandi J.G."/>
            <person name="Papp V."/>
            <person name="Albert L."/>
            <person name="Andreopoulos W."/>
            <person name="Angelini C."/>
            <person name="Antonin V."/>
            <person name="Barry K.W."/>
            <person name="Bougher N.L."/>
            <person name="Buchanan P."/>
            <person name="Buyck B."/>
            <person name="Bense V."/>
            <person name="Catcheside P."/>
            <person name="Chovatia M."/>
            <person name="Cooper J."/>
            <person name="Damon W."/>
            <person name="Desjardin D."/>
            <person name="Finy P."/>
            <person name="Geml J."/>
            <person name="Haridas S."/>
            <person name="Hughes K."/>
            <person name="Justo A."/>
            <person name="Karasinski D."/>
            <person name="Kautmanova I."/>
            <person name="Kiss B."/>
            <person name="Kocsube S."/>
            <person name="Kotiranta H."/>
            <person name="LaButti K.M."/>
            <person name="Lechner B.E."/>
            <person name="Liimatainen K."/>
            <person name="Lipzen A."/>
            <person name="Lukacs Z."/>
            <person name="Mihaltcheva S."/>
            <person name="Morgado L.N."/>
            <person name="Niskanen T."/>
            <person name="Noordeloos M.E."/>
            <person name="Ohm R.A."/>
            <person name="Ortiz-Santana B."/>
            <person name="Ovrebo C."/>
            <person name="Racz N."/>
            <person name="Riley R."/>
            <person name="Savchenko A."/>
            <person name="Shiryaev A."/>
            <person name="Soop K."/>
            <person name="Spirin V."/>
            <person name="Szebenyi C."/>
            <person name="Tomsovsky M."/>
            <person name="Tulloss R.E."/>
            <person name="Uehling J."/>
            <person name="Grigoriev I.V."/>
            <person name="Vagvolgyi C."/>
            <person name="Papp T."/>
            <person name="Martin F.M."/>
            <person name="Miettinen O."/>
            <person name="Hibbett D.S."/>
            <person name="Nagy L.G."/>
        </authorList>
    </citation>
    <scope>NUCLEOTIDE SEQUENCE [LARGE SCALE GENOMIC DNA]</scope>
    <source>
        <strain evidence="2 3">OMC1185</strain>
    </source>
</reference>
<feature type="region of interest" description="Disordered" evidence="1">
    <location>
        <begin position="149"/>
        <end position="358"/>
    </location>
</feature>
<feature type="compositionally biased region" description="Polar residues" evidence="1">
    <location>
        <begin position="1183"/>
        <end position="1193"/>
    </location>
</feature>
<dbReference type="EMBL" id="ML213522">
    <property type="protein sequence ID" value="TFK47856.1"/>
    <property type="molecule type" value="Genomic_DNA"/>
</dbReference>
<feature type="compositionally biased region" description="Acidic residues" evidence="1">
    <location>
        <begin position="670"/>
        <end position="690"/>
    </location>
</feature>
<feature type="compositionally biased region" description="Acidic residues" evidence="1">
    <location>
        <begin position="164"/>
        <end position="173"/>
    </location>
</feature>
<evidence type="ECO:0000256" key="1">
    <source>
        <dbReference type="SAM" id="MobiDB-lite"/>
    </source>
</evidence>
<evidence type="ECO:0000313" key="2">
    <source>
        <dbReference type="EMBL" id="TFK47856.1"/>
    </source>
</evidence>
<feature type="compositionally biased region" description="Low complexity" evidence="1">
    <location>
        <begin position="225"/>
        <end position="272"/>
    </location>
</feature>
<feature type="compositionally biased region" description="Basic and acidic residues" evidence="1">
    <location>
        <begin position="1197"/>
        <end position="1207"/>
    </location>
</feature>
<gene>
    <name evidence="2" type="ORF">OE88DRAFT_1665536</name>
</gene>
<feature type="compositionally biased region" description="Polar residues" evidence="1">
    <location>
        <begin position="1076"/>
        <end position="1087"/>
    </location>
</feature>
<dbReference type="OrthoDB" id="2804751at2759"/>
<feature type="compositionally biased region" description="Low complexity" evidence="1">
    <location>
        <begin position="390"/>
        <end position="399"/>
    </location>
</feature>
<feature type="region of interest" description="Disordered" evidence="1">
    <location>
        <begin position="1060"/>
        <end position="1087"/>
    </location>
</feature>
<protein>
    <submittedName>
        <fullName evidence="2">Uncharacterized protein</fullName>
    </submittedName>
</protein>
<feature type="compositionally biased region" description="Acidic residues" evidence="1">
    <location>
        <begin position="895"/>
        <end position="911"/>
    </location>
</feature>
<feature type="compositionally biased region" description="Low complexity" evidence="1">
    <location>
        <begin position="480"/>
        <end position="503"/>
    </location>
</feature>
<dbReference type="STRING" id="5364.A0A5C3MTS8"/>
<feature type="compositionally biased region" description="Low complexity" evidence="1">
    <location>
        <begin position="182"/>
        <end position="192"/>
    </location>
</feature>
<feature type="compositionally biased region" description="Acidic residues" evidence="1">
    <location>
        <begin position="304"/>
        <end position="319"/>
    </location>
</feature>
<dbReference type="Proteomes" id="UP000305948">
    <property type="component" value="Unassembled WGS sequence"/>
</dbReference>
<evidence type="ECO:0000313" key="3">
    <source>
        <dbReference type="Proteomes" id="UP000305948"/>
    </source>
</evidence>
<feature type="compositionally biased region" description="Basic and acidic residues" evidence="1">
    <location>
        <begin position="635"/>
        <end position="644"/>
    </location>
</feature>
<feature type="region of interest" description="Disordered" evidence="1">
    <location>
        <begin position="376"/>
        <end position="586"/>
    </location>
</feature>
<keyword evidence="3" id="KW-1185">Reference proteome</keyword>
<sequence>MSVAEEGASAAAIHERELIDALEVNDEHANGALEAEEKEAVKSNVLLVDVPAKHAEETSVEDINGGEHANGLNGHNALLSASTEETDELPKHVLLKKPVHNQSWNETPAEGDEASAGLEVANGDAYHTIDEALLPDEITAESIVPAQAEEVKEETAQEAHAESETQDATDEIPGDASRDVVESPAESASADAPAEEAVKSALIDAPEAAPATEEGVPTSLEEEATASAEEAPVAEEASPAAAVEESPAVEEAVSAPTEEQVPAGESASVEEAAPVEETSEPAPVLEEGVLVPEDPAGEGPSGEAIDEAVESAPTLEEEPVVPVLDESSAEPAIETDATAEPGGGAPAEEETATPAVEESVVVPLMDHSSAIQTALPDSAPAPEAVELGAVEEASPAPIEEAPEPAPITEGGATIPEDASAEESTGDAAAMDSVEAAPEPAPVTEEGVPVPEGIIAEPHANEPLAQELPEAASAAEEESQEPGPVEGAPEPVVVNEEGVPVPQELVDEDAVPEPAYDSEVGERGSEEVPEGSAALDEAVPSSESLVTEEVPEAASVTEEGVPVQPEEVLAEEVAPVSAEAAEESAVEERVKEELVAKKPVAEEVPLATEVLEVEEEPVTELPAAEEAYGDEPAVEESAKAEHVSGEAEEPVAEAPATEEAAAEESSPQEPLPEEPEVEGLVEEAVPEQPADDTEKVIAEEETIQEAALEEAGDAAVKDDEAAATLEEEPIVAVLDETSAETAIATEPAAPEAELEAIVDEEAHVPGVEDSVVVPLMDESSTIQTSSVNESETAPEQVEAVSDDAEARYSVDDVEPASALAGVPLAETEAIVEEPAPETEAIVEEPAPETEVATEDPATDGQRAPEEVIPVGREGAEGATVAADEPVVDVQTIAEETTSEIEVEPPVEIETAAESETAASEQPSELETAESAPADAPVIQVDAPENVDPANVLGEVPQPGPMTPGEPEEERPKSPWTPSYSVSTQGGAGTGVADNADELAELSRLPPPEVEAKDDEAIQPEPQVTLTEYQTEIAPAEEKLATDDQFTNEISVERDEVGSRVLSPVLDDVQEERPKSPWTPSYSVTTVGSGLQEPEIASQEHEIEQLESLPPAVTAEEMSTEIPQVVLSPDTEAVGAVEEITPASDVQINVTSDDAVDAAPNEDIAEPVADAGLIEETPVPEEVEQSPQAERTVQPETPLVEREALERPKSPWTPSYSVTRTPEHAAESLPADEPVSQPPTVVLPVADSSIPERPKSPWTPSYSVTRSPDLHAAAEHDEPVVQAESVDNLPVNQDSEVPERPKSPWTPSYSVTRQGSGLTPAEEGELSQLEQLPGRVLPETSQQDEPPSELSPIPTIVTEEVPSSDAVGGHPAEADGVPAATDASSASPEPAEGGDTFTTEALDDLQKSTGVGAEPAKAPEEPFPGAEDRTPGEGKTVDGTSSTFLEPGADSTSRDRRESATSSRFFPGGWFHSTQTSPQGGRASLDSAQGEFAASSSSPVTENDKETEEEREKKKGKWCIIM</sequence>
<feature type="compositionally biased region" description="Low complexity" evidence="1">
    <location>
        <begin position="461"/>
        <end position="473"/>
    </location>
</feature>
<feature type="compositionally biased region" description="Polar residues" evidence="1">
    <location>
        <begin position="1303"/>
        <end position="1315"/>
    </location>
</feature>
<feature type="region of interest" description="Disordered" evidence="1">
    <location>
        <begin position="826"/>
        <end position="1021"/>
    </location>
</feature>
<feature type="region of interest" description="Disordered" evidence="1">
    <location>
        <begin position="1153"/>
        <end position="1520"/>
    </location>
</feature>